<protein>
    <submittedName>
        <fullName evidence="1">Uncharacterized protein</fullName>
    </submittedName>
</protein>
<dbReference type="Proteomes" id="UP000257109">
    <property type="component" value="Unassembled WGS sequence"/>
</dbReference>
<dbReference type="PANTHER" id="PTHR48475">
    <property type="entry name" value="RIBONUCLEASE H"/>
    <property type="match status" value="1"/>
</dbReference>
<dbReference type="AlphaFoldDB" id="A0A371FKK8"/>
<keyword evidence="2" id="KW-1185">Reference proteome</keyword>
<reference evidence="1" key="1">
    <citation type="submission" date="2018-05" db="EMBL/GenBank/DDBJ databases">
        <title>Draft genome of Mucuna pruriens seed.</title>
        <authorList>
            <person name="Nnadi N.E."/>
            <person name="Vos R."/>
            <person name="Hasami M.H."/>
            <person name="Devisetty U.K."/>
            <person name="Aguiy J.C."/>
        </authorList>
    </citation>
    <scope>NUCLEOTIDE SEQUENCE [LARGE SCALE GENOMIC DNA]</scope>
    <source>
        <strain evidence="1">JCA_2017</strain>
    </source>
</reference>
<sequence>MKSTFDKRFRPRVFKEGDLVLKKRLSNVKDSHGNQASILRRSLDTSRLRRTRTNPPGCVSMEAILPIEVEIPSLLIVMEAKLEEAEWMQTRFELAALCQGQMYQQRMKRVFDKRIRPRELQEGDMVLKKIIPTQKDLRGKWTPNYEGPYVVKRTFSRRAMILINMDGINLQHSMNSDAVKKFYP</sequence>
<dbReference type="EMBL" id="QJKJ01008791">
    <property type="protein sequence ID" value="RDX78663.1"/>
    <property type="molecule type" value="Genomic_DNA"/>
</dbReference>
<comment type="caution">
    <text evidence="1">The sequence shown here is derived from an EMBL/GenBank/DDBJ whole genome shotgun (WGS) entry which is preliminary data.</text>
</comment>
<accession>A0A371FKK8</accession>
<proteinExistence type="predicted"/>
<organism evidence="1 2">
    <name type="scientific">Mucuna pruriens</name>
    <name type="common">Velvet bean</name>
    <name type="synonym">Dolichos pruriens</name>
    <dbReference type="NCBI Taxonomy" id="157652"/>
    <lineage>
        <taxon>Eukaryota</taxon>
        <taxon>Viridiplantae</taxon>
        <taxon>Streptophyta</taxon>
        <taxon>Embryophyta</taxon>
        <taxon>Tracheophyta</taxon>
        <taxon>Spermatophyta</taxon>
        <taxon>Magnoliopsida</taxon>
        <taxon>eudicotyledons</taxon>
        <taxon>Gunneridae</taxon>
        <taxon>Pentapetalae</taxon>
        <taxon>rosids</taxon>
        <taxon>fabids</taxon>
        <taxon>Fabales</taxon>
        <taxon>Fabaceae</taxon>
        <taxon>Papilionoideae</taxon>
        <taxon>50 kb inversion clade</taxon>
        <taxon>NPAAA clade</taxon>
        <taxon>indigoferoid/millettioid clade</taxon>
        <taxon>Phaseoleae</taxon>
        <taxon>Mucuna</taxon>
    </lineage>
</organism>
<evidence type="ECO:0000313" key="2">
    <source>
        <dbReference type="Proteomes" id="UP000257109"/>
    </source>
</evidence>
<gene>
    <name evidence="1" type="ORF">CR513_41027</name>
</gene>
<name>A0A371FKK8_MUCPR</name>
<evidence type="ECO:0000313" key="1">
    <source>
        <dbReference type="EMBL" id="RDX78663.1"/>
    </source>
</evidence>
<dbReference type="PANTHER" id="PTHR48475:SF1">
    <property type="entry name" value="RNASE H TYPE-1 DOMAIN-CONTAINING PROTEIN"/>
    <property type="match status" value="1"/>
</dbReference>
<feature type="non-terminal residue" evidence="1">
    <location>
        <position position="1"/>
    </location>
</feature>